<accession>A0ACB9FGS9</accession>
<evidence type="ECO:0000313" key="2">
    <source>
        <dbReference type="Proteomes" id="UP001055879"/>
    </source>
</evidence>
<proteinExistence type="predicted"/>
<reference evidence="2" key="1">
    <citation type="journal article" date="2022" name="Mol. Ecol. Resour.">
        <title>The genomes of chicory, endive, great burdock and yacon provide insights into Asteraceae palaeo-polyploidization history and plant inulin production.</title>
        <authorList>
            <person name="Fan W."/>
            <person name="Wang S."/>
            <person name="Wang H."/>
            <person name="Wang A."/>
            <person name="Jiang F."/>
            <person name="Liu H."/>
            <person name="Zhao H."/>
            <person name="Xu D."/>
            <person name="Zhang Y."/>
        </authorList>
    </citation>
    <scope>NUCLEOTIDE SEQUENCE [LARGE SCALE GENOMIC DNA]</scope>
    <source>
        <strain evidence="2">cv. Niubang</strain>
    </source>
</reference>
<reference evidence="1 2" key="2">
    <citation type="journal article" date="2022" name="Mol. Ecol. Resour.">
        <title>The genomes of chicory, endive, great burdock and yacon provide insights into Asteraceae paleo-polyploidization history and plant inulin production.</title>
        <authorList>
            <person name="Fan W."/>
            <person name="Wang S."/>
            <person name="Wang H."/>
            <person name="Wang A."/>
            <person name="Jiang F."/>
            <person name="Liu H."/>
            <person name="Zhao H."/>
            <person name="Xu D."/>
            <person name="Zhang Y."/>
        </authorList>
    </citation>
    <scope>NUCLEOTIDE SEQUENCE [LARGE SCALE GENOMIC DNA]</scope>
    <source>
        <strain evidence="2">cv. Niubang</strain>
    </source>
</reference>
<dbReference type="EMBL" id="CM042047">
    <property type="protein sequence ID" value="KAI3770196.1"/>
    <property type="molecule type" value="Genomic_DNA"/>
</dbReference>
<keyword evidence="2" id="KW-1185">Reference proteome</keyword>
<organism evidence="1 2">
    <name type="scientific">Arctium lappa</name>
    <name type="common">Greater burdock</name>
    <name type="synonym">Lappa major</name>
    <dbReference type="NCBI Taxonomy" id="4217"/>
    <lineage>
        <taxon>Eukaryota</taxon>
        <taxon>Viridiplantae</taxon>
        <taxon>Streptophyta</taxon>
        <taxon>Embryophyta</taxon>
        <taxon>Tracheophyta</taxon>
        <taxon>Spermatophyta</taxon>
        <taxon>Magnoliopsida</taxon>
        <taxon>eudicotyledons</taxon>
        <taxon>Gunneridae</taxon>
        <taxon>Pentapetalae</taxon>
        <taxon>asterids</taxon>
        <taxon>campanulids</taxon>
        <taxon>Asterales</taxon>
        <taxon>Asteraceae</taxon>
        <taxon>Carduoideae</taxon>
        <taxon>Cardueae</taxon>
        <taxon>Arctiinae</taxon>
        <taxon>Arctium</taxon>
    </lineage>
</organism>
<dbReference type="Proteomes" id="UP001055879">
    <property type="component" value="Linkage Group LG01"/>
</dbReference>
<evidence type="ECO:0000313" key="1">
    <source>
        <dbReference type="EMBL" id="KAI3770196.1"/>
    </source>
</evidence>
<sequence>MLIYQRHSHPRISPSTDNSDIDESKSISISLNAPSVVDGGELQPEFGGIEPEIVAVIEAKNNHSPLTYGDEDNDRNKLTSEVASSSLHVETGDGAYEEELASMTRGMSRAKLVGFMESLEGEWVGRGERRRRVVDAEEFVNALPVNWKIELALRKRGGIHSIYCRRYVSTSGIQFKSCKEAAFYLRDQSLSNVAEEEASEEMRQMENASHKVPKSVNEVGSSSVPEANANLPPIDNLFDVKVASLIDCSSCGITFEDIRGLEKHLASVHKETTRRFDLPTSEGVAHRTSEKQHAAMDIDEPNLDKPYTLQNGEGSSSSRKIAKTQESVGVSNERFKTNCTWCNKGFLSEPVDAETMADATGFMCPQCKDKICGVFERSLSRSHQP</sequence>
<protein>
    <submittedName>
        <fullName evidence="1">Uncharacterized protein</fullName>
    </submittedName>
</protein>
<comment type="caution">
    <text evidence="1">The sequence shown here is derived from an EMBL/GenBank/DDBJ whole genome shotgun (WGS) entry which is preliminary data.</text>
</comment>
<gene>
    <name evidence="1" type="ORF">L6452_01321</name>
</gene>
<name>A0ACB9FGS9_ARCLA</name>